<keyword evidence="1" id="KW-0812">Transmembrane</keyword>
<comment type="caution">
    <text evidence="2">The sequence shown here is derived from an EMBL/GenBank/DDBJ whole genome shotgun (WGS) entry which is preliminary data.</text>
</comment>
<sequence length="92" mass="10022">MVADLAISLLVVLAGAIGMLLLLLTWFGGRTITPEIEGDLDPILGARDPMAIYESHGPFIPMPAHLKTSDQMIDWMTKELPKLTAEIANPRP</sequence>
<keyword evidence="1" id="KW-0472">Membrane</keyword>
<keyword evidence="1" id="KW-1133">Transmembrane helix</keyword>
<evidence type="ECO:0000313" key="3">
    <source>
        <dbReference type="Proteomes" id="UP000403266"/>
    </source>
</evidence>
<proteinExistence type="predicted"/>
<evidence type="ECO:0000313" key="2">
    <source>
        <dbReference type="EMBL" id="MPR26714.1"/>
    </source>
</evidence>
<dbReference type="EMBL" id="VOSK01000058">
    <property type="protein sequence ID" value="MPR26714.1"/>
    <property type="molecule type" value="Genomic_DNA"/>
</dbReference>
<name>A0A5N7MKQ1_9HYPH</name>
<evidence type="ECO:0000256" key="1">
    <source>
        <dbReference type="SAM" id="Phobius"/>
    </source>
</evidence>
<gene>
    <name evidence="2" type="ORF">FS320_16185</name>
</gene>
<accession>A0A5N7MKQ1</accession>
<dbReference type="AlphaFoldDB" id="A0A5N7MKQ1"/>
<keyword evidence="3" id="KW-1185">Reference proteome</keyword>
<feature type="transmembrane region" description="Helical" evidence="1">
    <location>
        <begin position="6"/>
        <end position="27"/>
    </location>
</feature>
<reference evidence="2 3" key="1">
    <citation type="journal article" date="2019" name="Syst. Appl. Microbiol.">
        <title>Microvirga tunisiensis sp. nov., a root nodule symbiotic bacterium isolated from Lupinus micranthus and L. luteus grown in Northern Tunisia.</title>
        <authorList>
            <person name="Msaddak A."/>
            <person name="Rejili M."/>
            <person name="Duran D."/>
            <person name="Mars M."/>
            <person name="Palacios J.M."/>
            <person name="Ruiz-Argueso T."/>
            <person name="Rey L."/>
            <person name="Imperial J."/>
        </authorList>
    </citation>
    <scope>NUCLEOTIDE SEQUENCE [LARGE SCALE GENOMIC DNA]</scope>
    <source>
        <strain evidence="2 3">Lmie10</strain>
    </source>
</reference>
<protein>
    <submittedName>
        <fullName evidence="2">Uncharacterized protein</fullName>
    </submittedName>
</protein>
<dbReference type="Proteomes" id="UP000403266">
    <property type="component" value="Unassembled WGS sequence"/>
</dbReference>
<organism evidence="2 3">
    <name type="scientific">Microvirga tunisiensis</name>
    <dbReference type="NCBI Taxonomy" id="2108360"/>
    <lineage>
        <taxon>Bacteria</taxon>
        <taxon>Pseudomonadati</taxon>
        <taxon>Pseudomonadota</taxon>
        <taxon>Alphaproteobacteria</taxon>
        <taxon>Hyphomicrobiales</taxon>
        <taxon>Methylobacteriaceae</taxon>
        <taxon>Microvirga</taxon>
    </lineage>
</organism>